<comment type="caution">
    <text evidence="1">The sequence shown here is derived from an EMBL/GenBank/DDBJ whole genome shotgun (WGS) entry which is preliminary data.</text>
</comment>
<dbReference type="EMBL" id="JBJQND010000004">
    <property type="protein sequence ID" value="KAL3880248.1"/>
    <property type="molecule type" value="Genomic_DNA"/>
</dbReference>
<reference evidence="1 2" key="1">
    <citation type="submission" date="2024-11" db="EMBL/GenBank/DDBJ databases">
        <title>Chromosome-level genome assembly of the freshwater bivalve Anodonta woodiana.</title>
        <authorList>
            <person name="Chen X."/>
        </authorList>
    </citation>
    <scope>NUCLEOTIDE SEQUENCE [LARGE SCALE GENOMIC DNA]</scope>
    <source>
        <strain evidence="1">MN2024</strain>
        <tissue evidence="1">Gills</tissue>
    </source>
</reference>
<gene>
    <name evidence="1" type="ORF">ACJMK2_032497</name>
</gene>
<organism evidence="1 2">
    <name type="scientific">Sinanodonta woodiana</name>
    <name type="common">Chinese pond mussel</name>
    <name type="synonym">Anodonta woodiana</name>
    <dbReference type="NCBI Taxonomy" id="1069815"/>
    <lineage>
        <taxon>Eukaryota</taxon>
        <taxon>Metazoa</taxon>
        <taxon>Spiralia</taxon>
        <taxon>Lophotrochozoa</taxon>
        <taxon>Mollusca</taxon>
        <taxon>Bivalvia</taxon>
        <taxon>Autobranchia</taxon>
        <taxon>Heteroconchia</taxon>
        <taxon>Palaeoheterodonta</taxon>
        <taxon>Unionida</taxon>
        <taxon>Unionoidea</taxon>
        <taxon>Unionidae</taxon>
        <taxon>Unioninae</taxon>
        <taxon>Sinanodonta</taxon>
    </lineage>
</organism>
<sequence>VRDGFPGTTRLYTWNGHVETPSNIGHIIAKEFSILFHSDSSSEYSGFRAQWA</sequence>
<evidence type="ECO:0008006" key="3">
    <source>
        <dbReference type="Google" id="ProtNLM"/>
    </source>
</evidence>
<proteinExistence type="predicted"/>
<feature type="non-terminal residue" evidence="1">
    <location>
        <position position="1"/>
    </location>
</feature>
<name>A0ABD3X436_SINWO</name>
<evidence type="ECO:0000313" key="2">
    <source>
        <dbReference type="Proteomes" id="UP001634394"/>
    </source>
</evidence>
<evidence type="ECO:0000313" key="1">
    <source>
        <dbReference type="EMBL" id="KAL3880248.1"/>
    </source>
</evidence>
<dbReference type="AlphaFoldDB" id="A0ABD3X436"/>
<protein>
    <recommendedName>
        <fullName evidence="3">CUB domain-containing protein</fullName>
    </recommendedName>
</protein>
<dbReference type="Proteomes" id="UP001634394">
    <property type="component" value="Unassembled WGS sequence"/>
</dbReference>
<accession>A0ABD3X436</accession>
<keyword evidence="2" id="KW-1185">Reference proteome</keyword>
<feature type="non-terminal residue" evidence="1">
    <location>
        <position position="52"/>
    </location>
</feature>